<evidence type="ECO:0000256" key="7">
    <source>
        <dbReference type="SAM" id="MobiDB-lite"/>
    </source>
</evidence>
<accession>A0A9P8A9E7</accession>
<evidence type="ECO:0000256" key="1">
    <source>
        <dbReference type="ARBA" id="ARBA00004604"/>
    </source>
</evidence>
<dbReference type="PROSITE" id="PS51358">
    <property type="entry name" value="NOP"/>
    <property type="match status" value="1"/>
</dbReference>
<dbReference type="FunFam" id="1.10.246.90:FF:000001">
    <property type="entry name" value="Nucleolar protein 56"/>
    <property type="match status" value="1"/>
</dbReference>
<dbReference type="Pfam" id="PF01798">
    <property type="entry name" value="Nop"/>
    <property type="match status" value="1"/>
</dbReference>
<comment type="similarity">
    <text evidence="2">Belongs to the NOP5/NOP56 family.</text>
</comment>
<feature type="compositionally biased region" description="Basic and acidic residues" evidence="7">
    <location>
        <begin position="466"/>
        <end position="493"/>
    </location>
</feature>
<dbReference type="Proteomes" id="UP000717515">
    <property type="component" value="Unassembled WGS sequence"/>
</dbReference>
<dbReference type="InterPro" id="IPR002687">
    <property type="entry name" value="Nop_dom"/>
</dbReference>
<evidence type="ECO:0000256" key="4">
    <source>
        <dbReference type="ARBA" id="ARBA00023242"/>
    </source>
</evidence>
<dbReference type="PANTHER" id="PTHR10894:SF0">
    <property type="entry name" value="NUCLEOLAR PROTEIN 56"/>
    <property type="match status" value="1"/>
</dbReference>
<dbReference type="EMBL" id="JAIFTL010000015">
    <property type="protein sequence ID" value="KAG9326718.1"/>
    <property type="molecule type" value="Genomic_DNA"/>
</dbReference>
<gene>
    <name evidence="9" type="ORF">KVV02_002914</name>
</gene>
<feature type="domain" description="Nop" evidence="8">
    <location>
        <begin position="311"/>
        <end position="429"/>
    </location>
</feature>
<sequence length="510" mass="56869">MLNRTPPLFPPDITFSAAMVNYFLYESSSGYALFERLESEEIGSKLADVVAAATDLTKFGKVVKLKSFAPFKSAAHALENMNDVSEGVMNDHLKAFLEMNLPKPGKKSKVVLGVTEKSLAGSIKEGLGYECDASEIVLDLVRGVRLFGDKLLKQLKEGDLERAQLGLGHSYSRGKVKFNVHRSDNMIMQAIALLDQMDKDVNTFAMRIREWYSWHFPELVKIVNDNHKFAKLAKLIKNKSDLSEKDLAAMEEITEDASQAQQILDAARASMGTDISEIDMINIENFAKRVIDLVDYRKKLHQYLISKMNNVAPNLSALIGEMVGARLISHAGSLTNLSKYPASTVQILGAEKALFRALKTKGNTPKYGLIYHSSFIGRAGAKNKGRISRFVANKCSIASRIDCFSESPTTKFGEAMKEQVEERLEFYESGATPSKNADTMKKVIDHLKDAAGDDLEAPVKAGKKRKADEEEAPAKKSKKEKSDKKEDKEDKKDKKEKKEKKDKKEKKSKK</sequence>
<dbReference type="InterPro" id="IPR042239">
    <property type="entry name" value="Nop_C"/>
</dbReference>
<evidence type="ECO:0000256" key="3">
    <source>
        <dbReference type="ARBA" id="ARBA00022517"/>
    </source>
</evidence>
<evidence type="ECO:0000259" key="8">
    <source>
        <dbReference type="PROSITE" id="PS51358"/>
    </source>
</evidence>
<dbReference type="AlphaFoldDB" id="A0A9P8A9E7"/>
<keyword evidence="4" id="KW-0539">Nucleus</keyword>
<dbReference type="InterPro" id="IPR012976">
    <property type="entry name" value="NOSIC"/>
</dbReference>
<evidence type="ECO:0000313" key="9">
    <source>
        <dbReference type="EMBL" id="KAG9326718.1"/>
    </source>
</evidence>
<reference evidence="9" key="1">
    <citation type="submission" date="2021-07" db="EMBL/GenBank/DDBJ databases">
        <title>Draft genome of Mortierella alpina, strain LL118, isolated from an aspen leaf litter sample.</title>
        <authorList>
            <person name="Yang S."/>
            <person name="Vinatzer B.A."/>
        </authorList>
    </citation>
    <scope>NUCLEOTIDE SEQUENCE</scope>
    <source>
        <strain evidence="9">LL118</strain>
    </source>
</reference>
<comment type="function">
    <text evidence="6">Required for 60S ribosomal subunit synthesis.</text>
</comment>
<dbReference type="Gene3D" id="1.10.246.90">
    <property type="entry name" value="Nop domain"/>
    <property type="match status" value="1"/>
</dbReference>
<comment type="caution">
    <text evidence="9">The sequence shown here is derived from an EMBL/GenBank/DDBJ whole genome shotgun (WGS) entry which is preliminary data.</text>
</comment>
<evidence type="ECO:0000313" key="10">
    <source>
        <dbReference type="Proteomes" id="UP000717515"/>
    </source>
</evidence>
<dbReference type="InterPro" id="IPR045056">
    <property type="entry name" value="Nop56/Nop58"/>
</dbReference>
<dbReference type="GO" id="GO:0030515">
    <property type="term" value="F:snoRNA binding"/>
    <property type="evidence" value="ECO:0007669"/>
    <property type="project" value="InterPro"/>
</dbReference>
<evidence type="ECO:0000256" key="2">
    <source>
        <dbReference type="ARBA" id="ARBA00009211"/>
    </source>
</evidence>
<dbReference type="SMART" id="SM00931">
    <property type="entry name" value="NOSIC"/>
    <property type="match status" value="1"/>
</dbReference>
<keyword evidence="3" id="KW-0690">Ribosome biogenesis</keyword>
<dbReference type="SUPFAM" id="SSF89124">
    <property type="entry name" value="Nop domain"/>
    <property type="match status" value="1"/>
</dbReference>
<dbReference type="GO" id="GO:0032040">
    <property type="term" value="C:small-subunit processome"/>
    <property type="evidence" value="ECO:0007669"/>
    <property type="project" value="InterPro"/>
</dbReference>
<feature type="compositionally biased region" description="Basic residues" evidence="7">
    <location>
        <begin position="494"/>
        <end position="510"/>
    </location>
</feature>
<dbReference type="InterPro" id="IPR036070">
    <property type="entry name" value="Nop_dom_sf"/>
</dbReference>
<organism evidence="9 10">
    <name type="scientific">Mortierella alpina</name>
    <name type="common">Oleaginous fungus</name>
    <name type="synonym">Mortierella renispora</name>
    <dbReference type="NCBI Taxonomy" id="64518"/>
    <lineage>
        <taxon>Eukaryota</taxon>
        <taxon>Fungi</taxon>
        <taxon>Fungi incertae sedis</taxon>
        <taxon>Mucoromycota</taxon>
        <taxon>Mortierellomycotina</taxon>
        <taxon>Mortierellomycetes</taxon>
        <taxon>Mortierellales</taxon>
        <taxon>Mortierellaceae</taxon>
        <taxon>Mortierella</taxon>
    </lineage>
</organism>
<dbReference type="Pfam" id="PF08156">
    <property type="entry name" value="NOP5NT"/>
    <property type="match status" value="1"/>
</dbReference>
<dbReference type="GO" id="GO:0042254">
    <property type="term" value="P:ribosome biogenesis"/>
    <property type="evidence" value="ECO:0007669"/>
    <property type="project" value="UniProtKB-KW"/>
</dbReference>
<name>A0A9P8A9E7_MORAP</name>
<dbReference type="PANTHER" id="PTHR10894">
    <property type="entry name" value="NUCLEOLAR PROTEIN 5 NUCLEOLAR PROTEIN NOP5 NOP58"/>
    <property type="match status" value="1"/>
</dbReference>
<proteinExistence type="inferred from homology"/>
<dbReference type="Gene3D" id="1.10.287.4070">
    <property type="match status" value="1"/>
</dbReference>
<dbReference type="FunFam" id="1.10.287.4070:FF:000002">
    <property type="entry name" value="Nucleolar protein 56"/>
    <property type="match status" value="1"/>
</dbReference>
<evidence type="ECO:0000256" key="6">
    <source>
        <dbReference type="ARBA" id="ARBA00056216"/>
    </source>
</evidence>
<evidence type="ECO:0000256" key="5">
    <source>
        <dbReference type="ARBA" id="ARBA00040742"/>
    </source>
</evidence>
<comment type="subcellular location">
    <subcellularLocation>
        <location evidence="1">Nucleus</location>
        <location evidence="1">Nucleolus</location>
    </subcellularLocation>
</comment>
<protein>
    <recommendedName>
        <fullName evidence="5">Nucleolar protein 56</fullName>
    </recommendedName>
</protein>
<feature type="region of interest" description="Disordered" evidence="7">
    <location>
        <begin position="450"/>
        <end position="510"/>
    </location>
</feature>
<dbReference type="GO" id="GO:0031428">
    <property type="term" value="C:box C/D methylation guide snoRNP complex"/>
    <property type="evidence" value="ECO:0007669"/>
    <property type="project" value="InterPro"/>
</dbReference>
<dbReference type="InterPro" id="IPR012974">
    <property type="entry name" value="NOP58/56_N"/>
</dbReference>